<proteinExistence type="predicted"/>
<protein>
    <submittedName>
        <fullName evidence="1">Uncharacterized protein</fullName>
    </submittedName>
</protein>
<dbReference type="VEuPathDB" id="FungiDB:SMAC_08195"/>
<comment type="caution">
    <text evidence="1">The sequence shown here is derived from an EMBL/GenBank/DDBJ whole genome shotgun (WGS) entry which is preliminary data.</text>
</comment>
<accession>A0A8S8ZL73</accession>
<evidence type="ECO:0000313" key="1">
    <source>
        <dbReference type="EMBL" id="KAA8630028.1"/>
    </source>
</evidence>
<dbReference type="AlphaFoldDB" id="A0A8S8ZL73"/>
<gene>
    <name evidence="1" type="ORF">SMACR_08195</name>
</gene>
<reference evidence="1 2" key="1">
    <citation type="submission" date="2017-07" db="EMBL/GenBank/DDBJ databases">
        <title>Genome sequence of the Sordaria macrospora wild type strain R19027.</title>
        <authorList>
            <person name="Nowrousian M."/>
            <person name="Teichert I."/>
            <person name="Kueck U."/>
        </authorList>
    </citation>
    <scope>NUCLEOTIDE SEQUENCE [LARGE SCALE GENOMIC DNA]</scope>
    <source>
        <strain evidence="1 2">R19027</strain>
        <tissue evidence="1">Mycelium</tissue>
    </source>
</reference>
<organism evidence="1 2">
    <name type="scientific">Sordaria macrospora</name>
    <dbReference type="NCBI Taxonomy" id="5147"/>
    <lineage>
        <taxon>Eukaryota</taxon>
        <taxon>Fungi</taxon>
        <taxon>Dikarya</taxon>
        <taxon>Ascomycota</taxon>
        <taxon>Pezizomycotina</taxon>
        <taxon>Sordariomycetes</taxon>
        <taxon>Sordariomycetidae</taxon>
        <taxon>Sordariales</taxon>
        <taxon>Sordariaceae</taxon>
        <taxon>Sordaria</taxon>
    </lineage>
</organism>
<name>A0A8S8ZL73_SORMA</name>
<evidence type="ECO:0000313" key="2">
    <source>
        <dbReference type="Proteomes" id="UP000433876"/>
    </source>
</evidence>
<dbReference type="EMBL" id="NMPR01000117">
    <property type="protein sequence ID" value="KAA8630028.1"/>
    <property type="molecule type" value="Genomic_DNA"/>
</dbReference>
<dbReference type="Proteomes" id="UP000433876">
    <property type="component" value="Unassembled WGS sequence"/>
</dbReference>
<sequence>MSQWTMAQAELASFTFPMIGSISEYSRENGPIIDPIATASINGFADCGPLSSSWEYFCNIADARFKAVLARDPNANGDPNSPYELHKLGHFIYRDLVQNSSLFRSPCAPSASAAAVNDPSPGFPFNHMDLGIQNILVSTTSSNPSSSRNSSYDFLAVIDWEMAQSAPWEVFCYTVPFPLLSSQQESSILRDEKHPEYDKTVKKQKARELYCKKFREAEQKLEAEGRPLPMSIADVLEGSRASRCFGAVEKLGVFEGMEGELVRELVRMGYAEEGKETGKGEVEGWLKVKRREMEAFLQKGGMG</sequence>